<reference evidence="1" key="1">
    <citation type="submission" date="2015-12" db="EMBL/GenBank/DDBJ databases">
        <title>De novo transcriptome assembly of four potential Pierce s Disease insect vectors from Arizona vineyards.</title>
        <authorList>
            <person name="Tassone E.E."/>
        </authorList>
    </citation>
    <scope>NUCLEOTIDE SEQUENCE</scope>
</reference>
<organism evidence="1">
    <name type="scientific">Clastoptera arizonana</name>
    <name type="common">Arizona spittle bug</name>
    <dbReference type="NCBI Taxonomy" id="38151"/>
    <lineage>
        <taxon>Eukaryota</taxon>
        <taxon>Metazoa</taxon>
        <taxon>Ecdysozoa</taxon>
        <taxon>Arthropoda</taxon>
        <taxon>Hexapoda</taxon>
        <taxon>Insecta</taxon>
        <taxon>Pterygota</taxon>
        <taxon>Neoptera</taxon>
        <taxon>Paraneoptera</taxon>
        <taxon>Hemiptera</taxon>
        <taxon>Auchenorrhyncha</taxon>
        <taxon>Cercopoidea</taxon>
        <taxon>Clastopteridae</taxon>
        <taxon>Clastoptera</taxon>
    </lineage>
</organism>
<dbReference type="EMBL" id="GEDC01002770">
    <property type="protein sequence ID" value="JAS34528.1"/>
    <property type="molecule type" value="Transcribed_RNA"/>
</dbReference>
<proteinExistence type="predicted"/>
<feature type="non-terminal residue" evidence="1">
    <location>
        <position position="1"/>
    </location>
</feature>
<sequence>QRKCIHEINNNQQSCCDNCCSGLCSTQTNSKCYFTHERCMDITHQTRVEPKNETPENSNCKIDLKSLFEFCKREALLCDNTSKINLQKIIDFCKQSPNKKKTDNNLNNAMNEIRTLNNDTNINHNVHSKNWTVNNKQETYPDYDYSKREKHYESIAKYMKAYKRNQKKKIDTHPTSRIVQSVNKINEEERPHGMKQILNYMKAFKGSLTTLIPDAKKEIEIDHLIFPKSIPKKIHVYQKAQYNNRLIKGDVIMQGFLRGNKLVSEPNVENGDATVDVNSHEFIHVQI</sequence>
<gene>
    <name evidence="1" type="ORF">g.34041</name>
</gene>
<protein>
    <submittedName>
        <fullName evidence="1">Uncharacterized protein</fullName>
    </submittedName>
</protein>
<name>A0A1B6E9B3_9HEMI</name>
<evidence type="ECO:0000313" key="1">
    <source>
        <dbReference type="EMBL" id="JAS34528.1"/>
    </source>
</evidence>
<dbReference type="AlphaFoldDB" id="A0A1B6E9B3"/>
<accession>A0A1B6E9B3</accession>